<sequence>MGFQWRAGNHFFFRLTAPAAVLPPARRVSSTMAALSDVCAGLAQHKATLLRELCDTNLLDVLVKKGLFSVNDLELITSAVDADKCNYFIEVVAKQSGGKLQELCAVLNKECPKLSKELMNDRQRYIINGYSVTNGAKDNMVMNHNLNRRGIFGRRPKRRPVDTDAAAATRLPAWTDAYESKFSAGEPLSSTTRQASDYAM</sequence>
<dbReference type="EMBL" id="OW152833">
    <property type="protein sequence ID" value="CAH2054292.1"/>
    <property type="molecule type" value="Genomic_DNA"/>
</dbReference>
<evidence type="ECO:0000313" key="2">
    <source>
        <dbReference type="Proteomes" id="UP000837857"/>
    </source>
</evidence>
<evidence type="ECO:0008006" key="3">
    <source>
        <dbReference type="Google" id="ProtNLM"/>
    </source>
</evidence>
<organism evidence="1 2">
    <name type="scientific">Iphiclides podalirius</name>
    <name type="common">scarce swallowtail</name>
    <dbReference type="NCBI Taxonomy" id="110791"/>
    <lineage>
        <taxon>Eukaryota</taxon>
        <taxon>Metazoa</taxon>
        <taxon>Ecdysozoa</taxon>
        <taxon>Arthropoda</taxon>
        <taxon>Hexapoda</taxon>
        <taxon>Insecta</taxon>
        <taxon>Pterygota</taxon>
        <taxon>Neoptera</taxon>
        <taxon>Endopterygota</taxon>
        <taxon>Lepidoptera</taxon>
        <taxon>Glossata</taxon>
        <taxon>Ditrysia</taxon>
        <taxon>Papilionoidea</taxon>
        <taxon>Papilionidae</taxon>
        <taxon>Papilioninae</taxon>
        <taxon>Iphiclides</taxon>
    </lineage>
</organism>
<dbReference type="InterPro" id="IPR011029">
    <property type="entry name" value="DEATH-like_dom_sf"/>
</dbReference>
<dbReference type="Gene3D" id="1.10.533.10">
    <property type="entry name" value="Death Domain, Fas"/>
    <property type="match status" value="1"/>
</dbReference>
<accession>A0ABN8IBZ7</accession>
<dbReference type="SUPFAM" id="SSF47986">
    <property type="entry name" value="DEATH domain"/>
    <property type="match status" value="1"/>
</dbReference>
<gene>
    <name evidence="1" type="ORF">IPOD504_LOCUS8565</name>
</gene>
<dbReference type="Proteomes" id="UP000837857">
    <property type="component" value="Chromosome 21"/>
</dbReference>
<reference evidence="1" key="1">
    <citation type="submission" date="2022-03" db="EMBL/GenBank/DDBJ databases">
        <authorList>
            <person name="Martin H S."/>
        </authorList>
    </citation>
    <scope>NUCLEOTIDE SEQUENCE</scope>
</reference>
<name>A0ABN8IBZ7_9NEOP</name>
<feature type="non-terminal residue" evidence="1">
    <location>
        <position position="1"/>
    </location>
</feature>
<evidence type="ECO:0000313" key="1">
    <source>
        <dbReference type="EMBL" id="CAH2054292.1"/>
    </source>
</evidence>
<proteinExistence type="predicted"/>
<keyword evidence="2" id="KW-1185">Reference proteome</keyword>
<protein>
    <recommendedName>
        <fullName evidence="3">CARD domain-containing protein</fullName>
    </recommendedName>
</protein>